<dbReference type="PROSITE" id="PS00134">
    <property type="entry name" value="TRYPSIN_HIS"/>
    <property type="match status" value="1"/>
</dbReference>
<evidence type="ECO:0000256" key="2">
    <source>
        <dbReference type="ARBA" id="ARBA00023157"/>
    </source>
</evidence>
<evidence type="ECO:0000256" key="3">
    <source>
        <dbReference type="RuleBase" id="RU363034"/>
    </source>
</evidence>
<dbReference type="EMBL" id="HBHW01021988">
    <property type="protein sequence ID" value="CAE0048806.1"/>
    <property type="molecule type" value="Transcribed_RNA"/>
</dbReference>
<dbReference type="InterPro" id="IPR009003">
    <property type="entry name" value="Peptidase_S1_PA"/>
</dbReference>
<dbReference type="PRINTS" id="PR00722">
    <property type="entry name" value="CHYMOTRYPSIN"/>
</dbReference>
<keyword evidence="2" id="KW-1015">Disulfide bond</keyword>
<feature type="compositionally biased region" description="Low complexity" evidence="4">
    <location>
        <begin position="410"/>
        <end position="424"/>
    </location>
</feature>
<dbReference type="GO" id="GO:0006508">
    <property type="term" value="P:proteolysis"/>
    <property type="evidence" value="ECO:0007669"/>
    <property type="project" value="UniProtKB-KW"/>
</dbReference>
<evidence type="ECO:0000256" key="5">
    <source>
        <dbReference type="SAM" id="SignalP"/>
    </source>
</evidence>
<dbReference type="InterPro" id="IPR018114">
    <property type="entry name" value="TRYPSIN_HIS"/>
</dbReference>
<feature type="region of interest" description="Disordered" evidence="4">
    <location>
        <begin position="386"/>
        <end position="424"/>
    </location>
</feature>
<dbReference type="SUPFAM" id="SSF50494">
    <property type="entry name" value="Trypsin-like serine proteases"/>
    <property type="match status" value="1"/>
</dbReference>
<evidence type="ECO:0000313" key="7">
    <source>
        <dbReference type="EMBL" id="CAE0048806.1"/>
    </source>
</evidence>
<dbReference type="InterPro" id="IPR050430">
    <property type="entry name" value="Peptidase_S1"/>
</dbReference>
<feature type="chain" id="PRO_5030817151" description="Peptidase S1 domain-containing protein" evidence="5">
    <location>
        <begin position="19"/>
        <end position="492"/>
    </location>
</feature>
<gene>
    <name evidence="7" type="ORF">RMAR00112_LOCUS16803</name>
</gene>
<dbReference type="InterPro" id="IPR033116">
    <property type="entry name" value="TRYPSIN_SER"/>
</dbReference>
<dbReference type="SMART" id="SM00020">
    <property type="entry name" value="Tryp_SPc"/>
    <property type="match status" value="1"/>
</dbReference>
<keyword evidence="3" id="KW-0720">Serine protease</keyword>
<organism evidence="7">
    <name type="scientific">Rhodosorus marinus</name>
    <dbReference type="NCBI Taxonomy" id="101924"/>
    <lineage>
        <taxon>Eukaryota</taxon>
        <taxon>Rhodophyta</taxon>
        <taxon>Stylonematophyceae</taxon>
        <taxon>Stylonematales</taxon>
        <taxon>Stylonemataceae</taxon>
        <taxon>Rhodosorus</taxon>
    </lineage>
</organism>
<keyword evidence="3" id="KW-0645">Protease</keyword>
<protein>
    <recommendedName>
        <fullName evidence="6">Peptidase S1 domain-containing protein</fullName>
    </recommendedName>
</protein>
<name>A0A7S3EFC6_9RHOD</name>
<dbReference type="Pfam" id="PF00089">
    <property type="entry name" value="Trypsin"/>
    <property type="match status" value="1"/>
</dbReference>
<reference evidence="7" key="1">
    <citation type="submission" date="2021-01" db="EMBL/GenBank/DDBJ databases">
        <authorList>
            <person name="Corre E."/>
            <person name="Pelletier E."/>
            <person name="Niang G."/>
            <person name="Scheremetjew M."/>
            <person name="Finn R."/>
            <person name="Kale V."/>
            <person name="Holt S."/>
            <person name="Cochrane G."/>
            <person name="Meng A."/>
            <person name="Brown T."/>
            <person name="Cohen L."/>
        </authorList>
    </citation>
    <scope>NUCLEOTIDE SEQUENCE</scope>
    <source>
        <strain evidence="7">CCMP 769</strain>
    </source>
</reference>
<dbReference type="AlphaFoldDB" id="A0A7S3EFC6"/>
<proteinExistence type="inferred from homology"/>
<evidence type="ECO:0000256" key="1">
    <source>
        <dbReference type="ARBA" id="ARBA00007664"/>
    </source>
</evidence>
<dbReference type="PANTHER" id="PTHR24276">
    <property type="entry name" value="POLYSERASE-RELATED"/>
    <property type="match status" value="1"/>
</dbReference>
<dbReference type="GO" id="GO:0004252">
    <property type="term" value="F:serine-type endopeptidase activity"/>
    <property type="evidence" value="ECO:0007669"/>
    <property type="project" value="InterPro"/>
</dbReference>
<comment type="similarity">
    <text evidence="1">Belongs to the peptidase S1 family.</text>
</comment>
<dbReference type="InterPro" id="IPR043504">
    <property type="entry name" value="Peptidase_S1_PA_chymotrypsin"/>
</dbReference>
<feature type="domain" description="Peptidase S1" evidence="6">
    <location>
        <begin position="132"/>
        <end position="378"/>
    </location>
</feature>
<dbReference type="PROSITE" id="PS50240">
    <property type="entry name" value="TRYPSIN_DOM"/>
    <property type="match status" value="1"/>
</dbReference>
<evidence type="ECO:0000256" key="4">
    <source>
        <dbReference type="SAM" id="MobiDB-lite"/>
    </source>
</evidence>
<dbReference type="InterPro" id="IPR001254">
    <property type="entry name" value="Trypsin_dom"/>
</dbReference>
<keyword evidence="5" id="KW-0732">Signal</keyword>
<feature type="signal peptide" evidence="5">
    <location>
        <begin position="1"/>
        <end position="18"/>
    </location>
</feature>
<dbReference type="PANTHER" id="PTHR24276:SF98">
    <property type="entry name" value="FI18310P1-RELATED"/>
    <property type="match status" value="1"/>
</dbReference>
<sequence>MNTLLVFLVALALSMTSAAPVGRLPERIAATVDLTDKFSAISIDNLGMQRIDNVSVEKKDGKGSHAFPSDILDWNSVRGILSSLESSMAPEHISLEPRYITFENTTNSNIVLVDDPTVIDMAGDKNWSSSRIYNGAIVQNDDIFANVGVMVAIDDQNNVLGTTCTGSIVDENIVLSAAHCVDDLPAGVRLAMCAGTKDFFANHGVCALITEAIIPSQYSLETLTIGNDLAILKLSRPMTGIPIMKVSFDLPPAGLRSLAIGFGLSAPGMDNPDGRMRYGDTVVVPSGQCGFLQRGGLAGDPDLICSNGNHDGSRGTACNGDSGGPLLVPGNTPSEHIVIGVASYVAKFQDGSCDPGHENVYASLTSTAHKNFIRESVAHFGGSLTFAQISGGGNPPPAQSQPPSPPQQTPPQQTQPPSQSGSCQQRFNACRPELLTCLENNLTSSCCDATIPVIQCLIPVLQACGNPGGANNLRGVLGQLFDVCPTTSGTTA</sequence>
<keyword evidence="3" id="KW-0378">Hydrolase</keyword>
<feature type="compositionally biased region" description="Pro residues" evidence="4">
    <location>
        <begin position="394"/>
        <end position="409"/>
    </location>
</feature>
<dbReference type="PROSITE" id="PS00135">
    <property type="entry name" value="TRYPSIN_SER"/>
    <property type="match status" value="1"/>
</dbReference>
<accession>A0A7S3EFC6</accession>
<dbReference type="InterPro" id="IPR001314">
    <property type="entry name" value="Peptidase_S1A"/>
</dbReference>
<evidence type="ECO:0000259" key="6">
    <source>
        <dbReference type="PROSITE" id="PS50240"/>
    </source>
</evidence>
<dbReference type="Gene3D" id="2.40.10.10">
    <property type="entry name" value="Trypsin-like serine proteases"/>
    <property type="match status" value="1"/>
</dbReference>